<gene>
    <name evidence="1" type="ORF">GJ744_001847</name>
</gene>
<evidence type="ECO:0008006" key="3">
    <source>
        <dbReference type="Google" id="ProtNLM"/>
    </source>
</evidence>
<evidence type="ECO:0000313" key="2">
    <source>
        <dbReference type="Proteomes" id="UP000606974"/>
    </source>
</evidence>
<dbReference type="PANTHER" id="PTHR46411:SF1">
    <property type="entry name" value="FAMILY ATPASE, PUTATIVE (AFU_ORTHOLOGUE AFUA_7G05752)-RELATED"/>
    <property type="match status" value="1"/>
</dbReference>
<dbReference type="PANTHER" id="PTHR46411">
    <property type="entry name" value="FAMILY ATPASE, PUTATIVE-RELATED"/>
    <property type="match status" value="1"/>
</dbReference>
<organism evidence="1 2">
    <name type="scientific">Endocarpon pusillum</name>
    <dbReference type="NCBI Taxonomy" id="364733"/>
    <lineage>
        <taxon>Eukaryota</taxon>
        <taxon>Fungi</taxon>
        <taxon>Dikarya</taxon>
        <taxon>Ascomycota</taxon>
        <taxon>Pezizomycotina</taxon>
        <taxon>Eurotiomycetes</taxon>
        <taxon>Chaetothyriomycetidae</taxon>
        <taxon>Verrucariales</taxon>
        <taxon>Verrucariaceae</taxon>
        <taxon>Endocarpon</taxon>
    </lineage>
</organism>
<dbReference type="Gene3D" id="3.40.50.300">
    <property type="entry name" value="P-loop containing nucleotide triphosphate hydrolases"/>
    <property type="match status" value="1"/>
</dbReference>
<comment type="caution">
    <text evidence="1">The sequence shown here is derived from an EMBL/GenBank/DDBJ whole genome shotgun (WGS) entry which is preliminary data.</text>
</comment>
<dbReference type="SUPFAM" id="SSF52540">
    <property type="entry name" value="P-loop containing nucleoside triphosphate hydrolases"/>
    <property type="match status" value="1"/>
</dbReference>
<dbReference type="AlphaFoldDB" id="A0A8H7AQ46"/>
<proteinExistence type="predicted"/>
<keyword evidence="2" id="KW-1185">Reference proteome</keyword>
<accession>A0A8H7AQ46</accession>
<name>A0A8H7AQ46_9EURO</name>
<sequence length="91" mass="10678">MDEADIYMEQRTMQDILRKGLVSIFLRNLEYCESIIFLTTNHVRTFDDAIVSRMHLMIAYSDVGLDARKTVWKNFLEKAETSQGPADIYQR</sequence>
<protein>
    <recommendedName>
        <fullName evidence="3">ATPase AAA-type core domain-containing protein</fullName>
    </recommendedName>
</protein>
<dbReference type="OrthoDB" id="10042665at2759"/>
<dbReference type="InterPro" id="IPR027417">
    <property type="entry name" value="P-loop_NTPase"/>
</dbReference>
<evidence type="ECO:0000313" key="1">
    <source>
        <dbReference type="EMBL" id="KAF7512279.1"/>
    </source>
</evidence>
<dbReference type="EMBL" id="JAACFV010000013">
    <property type="protein sequence ID" value="KAF7512279.1"/>
    <property type="molecule type" value="Genomic_DNA"/>
</dbReference>
<dbReference type="Proteomes" id="UP000606974">
    <property type="component" value="Unassembled WGS sequence"/>
</dbReference>
<reference evidence="1" key="1">
    <citation type="submission" date="2020-02" db="EMBL/GenBank/DDBJ databases">
        <authorList>
            <person name="Palmer J.M."/>
        </authorList>
    </citation>
    <scope>NUCLEOTIDE SEQUENCE</scope>
    <source>
        <strain evidence="1">EPUS1.4</strain>
        <tissue evidence="1">Thallus</tissue>
    </source>
</reference>